<evidence type="ECO:0000313" key="2">
    <source>
        <dbReference type="EMBL" id="GMM35977.1"/>
    </source>
</evidence>
<evidence type="ECO:0000256" key="1">
    <source>
        <dbReference type="SAM" id="SignalP"/>
    </source>
</evidence>
<dbReference type="GeneID" id="90073952"/>
<organism evidence="2 3">
    <name type="scientific">Saccharomycopsis crataegensis</name>
    <dbReference type="NCBI Taxonomy" id="43959"/>
    <lineage>
        <taxon>Eukaryota</taxon>
        <taxon>Fungi</taxon>
        <taxon>Dikarya</taxon>
        <taxon>Ascomycota</taxon>
        <taxon>Saccharomycotina</taxon>
        <taxon>Saccharomycetes</taxon>
        <taxon>Saccharomycopsidaceae</taxon>
        <taxon>Saccharomycopsis</taxon>
    </lineage>
</organism>
<proteinExistence type="predicted"/>
<feature type="chain" id="PRO_5043775328" evidence="1">
    <location>
        <begin position="21"/>
        <end position="134"/>
    </location>
</feature>
<keyword evidence="1" id="KW-0732">Signal</keyword>
<protein>
    <submittedName>
        <fullName evidence="2">Uncharacterized protein</fullName>
    </submittedName>
</protein>
<dbReference type="EMBL" id="BTFZ01000011">
    <property type="protein sequence ID" value="GMM35977.1"/>
    <property type="molecule type" value="Genomic_DNA"/>
</dbReference>
<feature type="signal peptide" evidence="1">
    <location>
        <begin position="1"/>
        <end position="20"/>
    </location>
</feature>
<keyword evidence="3" id="KW-1185">Reference proteome</keyword>
<name>A0AAV5QN66_9ASCO</name>
<comment type="caution">
    <text evidence="2">The sequence shown here is derived from an EMBL/GenBank/DDBJ whole genome shotgun (WGS) entry which is preliminary data.</text>
</comment>
<dbReference type="RefSeq" id="XP_064852973.1">
    <property type="nucleotide sequence ID" value="XM_064996901.1"/>
</dbReference>
<reference evidence="2 3" key="1">
    <citation type="journal article" date="2023" name="Elife">
        <title>Identification of key yeast species and microbe-microbe interactions impacting larval growth of Drosophila in the wild.</title>
        <authorList>
            <person name="Mure A."/>
            <person name="Sugiura Y."/>
            <person name="Maeda R."/>
            <person name="Honda K."/>
            <person name="Sakurai N."/>
            <person name="Takahashi Y."/>
            <person name="Watada M."/>
            <person name="Katoh T."/>
            <person name="Gotoh A."/>
            <person name="Gotoh Y."/>
            <person name="Taniguchi I."/>
            <person name="Nakamura K."/>
            <person name="Hayashi T."/>
            <person name="Katayama T."/>
            <person name="Uemura T."/>
            <person name="Hattori Y."/>
        </authorList>
    </citation>
    <scope>NUCLEOTIDE SEQUENCE [LARGE SCALE GENOMIC DNA]</scope>
    <source>
        <strain evidence="2 3">SC-9</strain>
    </source>
</reference>
<sequence length="134" mass="13135">MQFSTIAIVALSVLSQHVLAAPAAIPAADADAAMNMEAVKGAFASTGKYIGTGAKAVGNFAKENGKKVGKAGLIGAGILGVGDIVYEAGKHHEKEAQASQSLAISSAVSSATSAYAAGMTTTVSTIVAAATHSS</sequence>
<accession>A0AAV5QN66</accession>
<dbReference type="AlphaFoldDB" id="A0AAV5QN66"/>
<dbReference type="Proteomes" id="UP001360560">
    <property type="component" value="Unassembled WGS sequence"/>
</dbReference>
<evidence type="ECO:0000313" key="3">
    <source>
        <dbReference type="Proteomes" id="UP001360560"/>
    </source>
</evidence>
<gene>
    <name evidence="2" type="ORF">DASC09_033020</name>
</gene>